<comment type="caution">
    <text evidence="2">The sequence shown here is derived from an EMBL/GenBank/DDBJ whole genome shotgun (WGS) entry which is preliminary data.</text>
</comment>
<gene>
    <name evidence="2" type="ORF">C7402_12910</name>
</gene>
<feature type="region of interest" description="Disordered" evidence="1">
    <location>
        <begin position="30"/>
        <end position="51"/>
    </location>
</feature>
<dbReference type="Proteomes" id="UP000245712">
    <property type="component" value="Unassembled WGS sequence"/>
</dbReference>
<evidence type="ECO:0000313" key="3">
    <source>
        <dbReference type="Proteomes" id="UP000245712"/>
    </source>
</evidence>
<name>A0ABX5KF04_9BURK</name>
<keyword evidence="3" id="KW-1185">Reference proteome</keyword>
<sequence length="73" mass="7327">MLPPFTTVFANVELAMRTLGASPAVVVRGAGSGADSGAGQRATPEPVTPNQLGTYPVGRVALALATVAFVETT</sequence>
<evidence type="ECO:0000256" key="1">
    <source>
        <dbReference type="SAM" id="MobiDB-lite"/>
    </source>
</evidence>
<protein>
    <submittedName>
        <fullName evidence="2">Uncharacterized protein</fullName>
    </submittedName>
</protein>
<accession>A0ABX5KF04</accession>
<organism evidence="2 3">
    <name type="scientific">Paraburkholderia unamae</name>
    <dbReference type="NCBI Taxonomy" id="219649"/>
    <lineage>
        <taxon>Bacteria</taxon>
        <taxon>Pseudomonadati</taxon>
        <taxon>Pseudomonadota</taxon>
        <taxon>Betaproteobacteria</taxon>
        <taxon>Burkholderiales</taxon>
        <taxon>Burkholderiaceae</taxon>
        <taxon>Paraburkholderia</taxon>
    </lineage>
</organism>
<dbReference type="EMBL" id="QEOB01000029">
    <property type="protein sequence ID" value="PVX71398.1"/>
    <property type="molecule type" value="Genomic_DNA"/>
</dbReference>
<evidence type="ECO:0000313" key="2">
    <source>
        <dbReference type="EMBL" id="PVX71398.1"/>
    </source>
</evidence>
<proteinExistence type="predicted"/>
<reference evidence="2 3" key="1">
    <citation type="submission" date="2018-05" db="EMBL/GenBank/DDBJ databases">
        <title>Genomic Encyclopedia of Type Strains, Phase IV (KMG-V): Genome sequencing to study the core and pangenomes of soil and plant-associated prokaryotes.</title>
        <authorList>
            <person name="Whitman W."/>
        </authorList>
    </citation>
    <scope>NUCLEOTIDE SEQUENCE [LARGE SCALE GENOMIC DNA]</scope>
    <source>
        <strain evidence="2 3">SCZa-39</strain>
    </source>
</reference>